<organism evidence="2">
    <name type="scientific">Uncultured archaeon GZfos26G2</name>
    <dbReference type="NCBI Taxonomy" id="3386331"/>
    <lineage>
        <taxon>Archaea</taxon>
        <taxon>Methanobacteriati</taxon>
        <taxon>Methanobacteriota</taxon>
        <taxon>Stenosarchaea group</taxon>
        <taxon>Methanomicrobia</taxon>
        <taxon>Candidatus Methanophagales</taxon>
        <taxon>Candidatus Methanophagaceae</taxon>
        <taxon>Candidatus Methanophaga</taxon>
    </lineage>
</organism>
<gene>
    <name evidence="2" type="ORF">GZ11H11_14</name>
</gene>
<name>Q64EH0_UNCAG</name>
<dbReference type="AlphaFoldDB" id="Q64EH0"/>
<reference evidence="2" key="1">
    <citation type="journal article" date="2004" name="Science">
        <title>Reverse methanogenesis: testing the hypothesis with environmental genomics.</title>
        <authorList>
            <person name="Hallam S.J."/>
            <person name="Putnam N."/>
            <person name="Preston C.M."/>
            <person name="Detter J.C."/>
            <person name="Rokhsar D."/>
            <person name="Richardson P.M."/>
            <person name="DeLong E.F."/>
        </authorList>
    </citation>
    <scope>NUCLEOTIDE SEQUENCE</scope>
</reference>
<protein>
    <submittedName>
        <fullName evidence="2">Uncharacterized protein</fullName>
    </submittedName>
</protein>
<feature type="region of interest" description="Disordered" evidence="1">
    <location>
        <begin position="14"/>
        <end position="34"/>
    </location>
</feature>
<sequence>MFVRYEDMAISKEGGVKERDGRRERGIYKSSRRE</sequence>
<evidence type="ECO:0000256" key="1">
    <source>
        <dbReference type="SAM" id="MobiDB-lite"/>
    </source>
</evidence>
<evidence type="ECO:0000313" key="2">
    <source>
        <dbReference type="EMBL" id="AAU82207.1"/>
    </source>
</evidence>
<accession>Q64EH0</accession>
<dbReference type="EMBL" id="AY714816">
    <property type="protein sequence ID" value="AAU82207.1"/>
    <property type="molecule type" value="Genomic_DNA"/>
</dbReference>
<proteinExistence type="predicted"/>
<reference evidence="2" key="2">
    <citation type="submission" date="2004-08" db="EMBL/GenBank/DDBJ databases">
        <authorList>
            <person name="Putnam N."/>
            <person name="Detter J.C."/>
            <person name="Richardson P.M."/>
            <person name="Rokhsar D."/>
        </authorList>
    </citation>
    <scope>NUCLEOTIDE SEQUENCE</scope>
</reference>